<dbReference type="InterPro" id="IPR001638">
    <property type="entry name" value="Solute-binding_3/MltF_N"/>
</dbReference>
<keyword evidence="5" id="KW-1185">Reference proteome</keyword>
<organism evidence="4 5">
    <name type="scientific">Marinobacter salinexigens</name>
    <dbReference type="NCBI Taxonomy" id="2919747"/>
    <lineage>
        <taxon>Bacteria</taxon>
        <taxon>Pseudomonadati</taxon>
        <taxon>Pseudomonadota</taxon>
        <taxon>Gammaproteobacteria</taxon>
        <taxon>Pseudomonadales</taxon>
        <taxon>Marinobacteraceae</taxon>
        <taxon>Marinobacter</taxon>
    </lineage>
</organism>
<sequence length="262" mass="30216">MTGLPASLRFSSAHYTLTFLAIFVLASLFSAMTFADEPPQTFRLNVSPNGYPPYLIVDQAAPSGIMWDVFSLIAGRIGYTVEAVKIPRKRVDELLFEGYFDGTPRAVEWTKHPEDFVFTAPIVTVEEVFFVPRGSDLTYDQPEDLFGKTIVTPLGYYYPVLQPHFESGAIKRFEVPRDRDMFTFARHNERFDAIVAERRLGQWLLRNLGLRDEFVSLPKNLTHFGYRIMVRKEFADFIEPFNKELRHIQENGELDAILANYR</sequence>
<evidence type="ECO:0000313" key="5">
    <source>
        <dbReference type="Proteomes" id="UP000323161"/>
    </source>
</evidence>
<comment type="caution">
    <text evidence="4">The sequence shown here is derived from an EMBL/GenBank/DDBJ whole genome shotgun (WGS) entry which is preliminary data.</text>
</comment>
<protein>
    <submittedName>
        <fullName evidence="4">ABC transporter substrate-binding protein</fullName>
    </submittedName>
</protein>
<name>A0A5B0VGW0_9GAMM</name>
<gene>
    <name evidence="4" type="ORF">FWJ25_10355</name>
</gene>
<dbReference type="Proteomes" id="UP000323161">
    <property type="component" value="Unassembled WGS sequence"/>
</dbReference>
<evidence type="ECO:0000259" key="3">
    <source>
        <dbReference type="SMART" id="SM00062"/>
    </source>
</evidence>
<dbReference type="Pfam" id="PF00497">
    <property type="entry name" value="SBP_bac_3"/>
    <property type="match status" value="1"/>
</dbReference>
<evidence type="ECO:0000256" key="2">
    <source>
        <dbReference type="ARBA" id="ARBA00022729"/>
    </source>
</evidence>
<dbReference type="PANTHER" id="PTHR35936:SF6">
    <property type="entry name" value="AMINO ACID ABC TRANSPORTER SUBSTRATE-BINDING PAAT FAMILY PROTEIN"/>
    <property type="match status" value="1"/>
</dbReference>
<feature type="domain" description="Solute-binding protein family 3/N-terminal" evidence="3">
    <location>
        <begin position="43"/>
        <end position="262"/>
    </location>
</feature>
<dbReference type="SMART" id="SM00062">
    <property type="entry name" value="PBPb"/>
    <property type="match status" value="1"/>
</dbReference>
<dbReference type="PANTHER" id="PTHR35936">
    <property type="entry name" value="MEMBRANE-BOUND LYTIC MUREIN TRANSGLYCOSYLASE F"/>
    <property type="match status" value="1"/>
</dbReference>
<evidence type="ECO:0000256" key="1">
    <source>
        <dbReference type="ARBA" id="ARBA00010333"/>
    </source>
</evidence>
<proteinExistence type="inferred from homology"/>
<evidence type="ECO:0000313" key="4">
    <source>
        <dbReference type="EMBL" id="KAA1173812.1"/>
    </source>
</evidence>
<dbReference type="RefSeq" id="WP_149600208.1">
    <property type="nucleotide sequence ID" value="NZ_VTUU01000004.1"/>
</dbReference>
<dbReference type="EMBL" id="VTUU01000004">
    <property type="protein sequence ID" value="KAA1173812.1"/>
    <property type="molecule type" value="Genomic_DNA"/>
</dbReference>
<dbReference type="SUPFAM" id="SSF53850">
    <property type="entry name" value="Periplasmic binding protein-like II"/>
    <property type="match status" value="1"/>
</dbReference>
<reference evidence="4 5" key="1">
    <citation type="submission" date="2019-08" db="EMBL/GenBank/DDBJ databases">
        <title>Marinobacter ZYF650 sp. nov., a marine bacterium isolated from seawater of the Mariana trench.</title>
        <authorList>
            <person name="Ahmad W."/>
        </authorList>
    </citation>
    <scope>NUCLEOTIDE SEQUENCE [LARGE SCALE GENOMIC DNA]</scope>
    <source>
        <strain evidence="4 5">ZYF650</strain>
    </source>
</reference>
<comment type="similarity">
    <text evidence="1">Belongs to the bacterial solute-binding protein 3 family.</text>
</comment>
<dbReference type="Gene3D" id="3.40.190.10">
    <property type="entry name" value="Periplasmic binding protein-like II"/>
    <property type="match status" value="2"/>
</dbReference>
<keyword evidence="2" id="KW-0732">Signal</keyword>
<accession>A0A5B0VGW0</accession>
<dbReference type="AlphaFoldDB" id="A0A5B0VGW0"/>